<dbReference type="RefSeq" id="WP_140719063.1">
    <property type="nucleotide sequence ID" value="NZ_BNBA01000003.1"/>
</dbReference>
<gene>
    <name evidence="8" type="ORF">GCM10009090_05380</name>
</gene>
<keyword evidence="3" id="KW-1003">Cell membrane</keyword>
<evidence type="ECO:0000256" key="7">
    <source>
        <dbReference type="SAM" id="Phobius"/>
    </source>
</evidence>
<dbReference type="InterPro" id="IPR001123">
    <property type="entry name" value="LeuE-type"/>
</dbReference>
<evidence type="ECO:0000256" key="1">
    <source>
        <dbReference type="ARBA" id="ARBA00004651"/>
    </source>
</evidence>
<evidence type="ECO:0000256" key="3">
    <source>
        <dbReference type="ARBA" id="ARBA00022475"/>
    </source>
</evidence>
<evidence type="ECO:0000256" key="5">
    <source>
        <dbReference type="ARBA" id="ARBA00022989"/>
    </source>
</evidence>
<keyword evidence="6 7" id="KW-0472">Membrane</keyword>
<feature type="transmembrane region" description="Helical" evidence="7">
    <location>
        <begin position="187"/>
        <end position="206"/>
    </location>
</feature>
<dbReference type="PANTHER" id="PTHR30086:SF14">
    <property type="entry name" value="HOMOSERINE_HOMOSERINE LACTONE EFFLUX PROTEIN"/>
    <property type="match status" value="1"/>
</dbReference>
<keyword evidence="4 7" id="KW-0812">Transmembrane</keyword>
<dbReference type="Pfam" id="PF01810">
    <property type="entry name" value="LysE"/>
    <property type="match status" value="1"/>
</dbReference>
<keyword evidence="5 7" id="KW-1133">Transmembrane helix</keyword>
<dbReference type="GO" id="GO:0042970">
    <property type="term" value="F:homoserine transmembrane transporter activity"/>
    <property type="evidence" value="ECO:0007669"/>
    <property type="project" value="TreeGrafter"/>
</dbReference>
<comment type="caution">
    <text evidence="8">The sequence shown here is derived from an EMBL/GenBank/DDBJ whole genome shotgun (WGS) entry which is preliminary data.</text>
</comment>
<dbReference type="EMBL" id="BNBA01000003">
    <property type="protein sequence ID" value="GHH48058.1"/>
    <property type="molecule type" value="Genomic_DNA"/>
</dbReference>
<evidence type="ECO:0000256" key="2">
    <source>
        <dbReference type="ARBA" id="ARBA00007928"/>
    </source>
</evidence>
<evidence type="ECO:0000256" key="4">
    <source>
        <dbReference type="ARBA" id="ARBA00022692"/>
    </source>
</evidence>
<keyword evidence="9" id="KW-1185">Reference proteome</keyword>
<evidence type="ECO:0000313" key="8">
    <source>
        <dbReference type="EMBL" id="GHH48058.1"/>
    </source>
</evidence>
<dbReference type="GO" id="GO:0005886">
    <property type="term" value="C:plasma membrane"/>
    <property type="evidence" value="ECO:0007669"/>
    <property type="project" value="UniProtKB-SubCell"/>
</dbReference>
<accession>A0A919F5Z9</accession>
<feature type="transmembrane region" description="Helical" evidence="7">
    <location>
        <begin position="147"/>
        <end position="167"/>
    </location>
</feature>
<proteinExistence type="inferred from homology"/>
<name>A0A919F5Z9_9XANT</name>
<evidence type="ECO:0000256" key="6">
    <source>
        <dbReference type="ARBA" id="ARBA00023136"/>
    </source>
</evidence>
<protein>
    <submittedName>
        <fullName evidence="8">Amino acid transporter</fullName>
    </submittedName>
</protein>
<feature type="transmembrane region" description="Helical" evidence="7">
    <location>
        <begin position="6"/>
        <end position="28"/>
    </location>
</feature>
<feature type="transmembrane region" description="Helical" evidence="7">
    <location>
        <begin position="40"/>
        <end position="68"/>
    </location>
</feature>
<comment type="similarity">
    <text evidence="2">Belongs to the Rht family.</text>
</comment>
<sequence>MNLHTWWLFFATVFVLSGTPGPNMLHVMTRSVSFGVRRSVLAMSGCLAAVLLVLIASATGLGAILQASPQVFEVLRYLGAAYLVWLGIKAWRSEEAPLDVGQPDARASASNLQLFRGGLLIGLSNPKLLLFAAAFFPQFVDQARPQWPQFALLVATFAACELFWYAVYGLGGGSLRRHLARPALRRWFDRLAASIFVGFGVLLLRFRPQ</sequence>
<evidence type="ECO:0000313" key="9">
    <source>
        <dbReference type="Proteomes" id="UP000623958"/>
    </source>
</evidence>
<dbReference type="AlphaFoldDB" id="A0A919F5Z9"/>
<reference evidence="8" key="2">
    <citation type="submission" date="2020-09" db="EMBL/GenBank/DDBJ databases">
        <authorList>
            <person name="Sun Q."/>
            <person name="Ohkuma M."/>
        </authorList>
    </citation>
    <scope>NUCLEOTIDE SEQUENCE</scope>
    <source>
        <strain evidence="8">JCM 13306</strain>
    </source>
</reference>
<reference evidence="8" key="1">
    <citation type="journal article" date="2014" name="Int. J. Syst. Evol. Microbiol.">
        <title>Complete genome sequence of Corynebacterium casei LMG S-19264T (=DSM 44701T), isolated from a smear-ripened cheese.</title>
        <authorList>
            <consortium name="US DOE Joint Genome Institute (JGI-PGF)"/>
            <person name="Walter F."/>
            <person name="Albersmeier A."/>
            <person name="Kalinowski J."/>
            <person name="Ruckert C."/>
        </authorList>
    </citation>
    <scope>NUCLEOTIDE SEQUENCE</scope>
    <source>
        <strain evidence="8">JCM 13306</strain>
    </source>
</reference>
<dbReference type="Proteomes" id="UP000623958">
    <property type="component" value="Unassembled WGS sequence"/>
</dbReference>
<comment type="subcellular location">
    <subcellularLocation>
        <location evidence="1">Cell membrane</location>
        <topology evidence="1">Multi-pass membrane protein</topology>
    </subcellularLocation>
</comment>
<feature type="transmembrane region" description="Helical" evidence="7">
    <location>
        <begin position="112"/>
        <end position="135"/>
    </location>
</feature>
<organism evidence="8 9">
    <name type="scientific">Xanthomonas boreopolis</name>
    <dbReference type="NCBI Taxonomy" id="86183"/>
    <lineage>
        <taxon>Bacteria</taxon>
        <taxon>Pseudomonadati</taxon>
        <taxon>Pseudomonadota</taxon>
        <taxon>Gammaproteobacteria</taxon>
        <taxon>Lysobacterales</taxon>
        <taxon>Lysobacteraceae</taxon>
        <taxon>Xanthomonas</taxon>
    </lineage>
</organism>
<dbReference type="PIRSF" id="PIRSF006324">
    <property type="entry name" value="LeuE"/>
    <property type="match status" value="1"/>
</dbReference>
<dbReference type="PANTHER" id="PTHR30086">
    <property type="entry name" value="ARGININE EXPORTER PROTEIN ARGO"/>
    <property type="match status" value="1"/>
</dbReference>